<evidence type="ECO:0000313" key="2">
    <source>
        <dbReference type="EMBL" id="KAI9550669.1"/>
    </source>
</evidence>
<dbReference type="Proteomes" id="UP000820818">
    <property type="component" value="Linkage Group LG4"/>
</dbReference>
<dbReference type="SUPFAM" id="SSF53098">
    <property type="entry name" value="Ribonuclease H-like"/>
    <property type="match status" value="1"/>
</dbReference>
<feature type="compositionally biased region" description="Acidic residues" evidence="1">
    <location>
        <begin position="34"/>
        <end position="52"/>
    </location>
</feature>
<gene>
    <name evidence="2" type="ORF">GHT06_006222</name>
    <name evidence="3" type="ORF">GHT06_013481</name>
</gene>
<dbReference type="EMBL" id="WJBH02000004">
    <property type="protein sequence ID" value="KAI9559487.1"/>
    <property type="molecule type" value="Genomic_DNA"/>
</dbReference>
<reference evidence="3 4" key="1">
    <citation type="submission" date="2022-05" db="EMBL/GenBank/DDBJ databases">
        <title>A multi-omics perspective on studying reproductive biology in Daphnia sinensis.</title>
        <authorList>
            <person name="Jia J."/>
        </authorList>
    </citation>
    <scope>NUCLEOTIDE SEQUENCE [LARGE SCALE GENOMIC DNA]</scope>
    <source>
        <strain evidence="3 4">WSL</strain>
    </source>
</reference>
<sequence>MIKTFQLAATPENMEKVIYDVPTNTAQETNAADCNEDGQETEESLYSDSDDSDQSHHALQSHFSSSLADDLSDLNPPQTSLPLVPEIARRTSGFVAEAEDEAELWEMAESEGLLAEQEEINQEIFYFMEHEKEIEDFMRQLNILREKTKRMRRILCLSHLLQLVMAAFDKYRLKHSNSGIVVPVFIRVIAQANKWWLNLAAQQKQLQGSLSFPKKKLIGDVSTRWSSTLFLLERLLELRDLVTIVCEELNMDGLLNPEWAAF</sequence>
<name>A0AAD5PU84_9CRUS</name>
<comment type="caution">
    <text evidence="3">The sequence shown here is derived from an EMBL/GenBank/DDBJ whole genome shotgun (WGS) entry which is preliminary data.</text>
</comment>
<organism evidence="3 4">
    <name type="scientific">Daphnia sinensis</name>
    <dbReference type="NCBI Taxonomy" id="1820382"/>
    <lineage>
        <taxon>Eukaryota</taxon>
        <taxon>Metazoa</taxon>
        <taxon>Ecdysozoa</taxon>
        <taxon>Arthropoda</taxon>
        <taxon>Crustacea</taxon>
        <taxon>Branchiopoda</taxon>
        <taxon>Diplostraca</taxon>
        <taxon>Cladocera</taxon>
        <taxon>Anomopoda</taxon>
        <taxon>Daphniidae</taxon>
        <taxon>Daphnia</taxon>
        <taxon>Daphnia similis group</taxon>
    </lineage>
</organism>
<protein>
    <submittedName>
        <fullName evidence="3">Uncharacterized protein</fullName>
    </submittedName>
</protein>
<proteinExistence type="predicted"/>
<dbReference type="InterPro" id="IPR012337">
    <property type="entry name" value="RNaseH-like_sf"/>
</dbReference>
<accession>A0AAD5PU84</accession>
<evidence type="ECO:0000313" key="4">
    <source>
        <dbReference type="Proteomes" id="UP000820818"/>
    </source>
</evidence>
<evidence type="ECO:0000313" key="3">
    <source>
        <dbReference type="EMBL" id="KAI9559487.1"/>
    </source>
</evidence>
<evidence type="ECO:0000256" key="1">
    <source>
        <dbReference type="SAM" id="MobiDB-lite"/>
    </source>
</evidence>
<keyword evidence="4" id="KW-1185">Reference proteome</keyword>
<dbReference type="EMBL" id="WJBH02000106">
    <property type="protein sequence ID" value="KAI9550669.1"/>
    <property type="molecule type" value="Genomic_DNA"/>
</dbReference>
<feature type="region of interest" description="Disordered" evidence="1">
    <location>
        <begin position="29"/>
        <end position="62"/>
    </location>
</feature>
<dbReference type="AlphaFoldDB" id="A0AAD5PU84"/>